<evidence type="ECO:0000313" key="2">
    <source>
        <dbReference type="Proteomes" id="UP000636709"/>
    </source>
</evidence>
<comment type="caution">
    <text evidence="1">The sequence shown here is derived from an EMBL/GenBank/DDBJ whole genome shotgun (WGS) entry which is preliminary data.</text>
</comment>
<name>A0A835A4Y6_9POAL</name>
<protein>
    <submittedName>
        <fullName evidence="1">Uncharacterized protein</fullName>
    </submittedName>
</protein>
<proteinExistence type="predicted"/>
<dbReference type="Proteomes" id="UP000636709">
    <property type="component" value="Unassembled WGS sequence"/>
</dbReference>
<keyword evidence="2" id="KW-1185">Reference proteome</keyword>
<sequence>MAGCSAWLGYPVWYIVARWRKRLLWLADTTAEVICRGEARR</sequence>
<gene>
    <name evidence="1" type="ORF">HU200_064064</name>
</gene>
<evidence type="ECO:0000313" key="1">
    <source>
        <dbReference type="EMBL" id="KAF8650208.1"/>
    </source>
</evidence>
<dbReference type="AlphaFoldDB" id="A0A835A4Y6"/>
<dbReference type="EMBL" id="JACEFO010002738">
    <property type="protein sequence ID" value="KAF8650208.1"/>
    <property type="molecule type" value="Genomic_DNA"/>
</dbReference>
<accession>A0A835A4Y6</accession>
<reference evidence="1" key="1">
    <citation type="submission" date="2020-07" db="EMBL/GenBank/DDBJ databases">
        <title>Genome sequence and genetic diversity analysis of an under-domesticated orphan crop, white fonio (Digitaria exilis).</title>
        <authorList>
            <person name="Bennetzen J.L."/>
            <person name="Chen S."/>
            <person name="Ma X."/>
            <person name="Wang X."/>
            <person name="Yssel A.E.J."/>
            <person name="Chaluvadi S.R."/>
            <person name="Johnson M."/>
            <person name="Gangashetty P."/>
            <person name="Hamidou F."/>
            <person name="Sanogo M.D."/>
            <person name="Zwaenepoel A."/>
            <person name="Wallace J."/>
            <person name="Van De Peer Y."/>
            <person name="Van Deynze A."/>
        </authorList>
    </citation>
    <scope>NUCLEOTIDE SEQUENCE</scope>
    <source>
        <tissue evidence="1">Leaves</tissue>
    </source>
</reference>
<organism evidence="1 2">
    <name type="scientific">Digitaria exilis</name>
    <dbReference type="NCBI Taxonomy" id="1010633"/>
    <lineage>
        <taxon>Eukaryota</taxon>
        <taxon>Viridiplantae</taxon>
        <taxon>Streptophyta</taxon>
        <taxon>Embryophyta</taxon>
        <taxon>Tracheophyta</taxon>
        <taxon>Spermatophyta</taxon>
        <taxon>Magnoliopsida</taxon>
        <taxon>Liliopsida</taxon>
        <taxon>Poales</taxon>
        <taxon>Poaceae</taxon>
        <taxon>PACMAD clade</taxon>
        <taxon>Panicoideae</taxon>
        <taxon>Panicodae</taxon>
        <taxon>Paniceae</taxon>
        <taxon>Anthephorinae</taxon>
        <taxon>Digitaria</taxon>
    </lineage>
</organism>